<dbReference type="EMBL" id="BAABAK010000001">
    <property type="protein sequence ID" value="GAA3950944.1"/>
    <property type="molecule type" value="Genomic_DNA"/>
</dbReference>
<evidence type="ECO:0008006" key="3">
    <source>
        <dbReference type="Google" id="ProtNLM"/>
    </source>
</evidence>
<gene>
    <name evidence="1" type="ORF">GCM10022246_01780</name>
</gene>
<sequence>MDSVANNLTNYASKNKSSELFIHFDKNIYTNNDQVWFTGYMLKTITSLERYNTLYLSLISNQDSAVVVHQKFLIDKGYVFGSMTLPDSIQSGNYRFVASTNIKLNGKPDVEFFQPVTIKSTTINPLVANLSLFKANDEQTGNGSILLKALSSDNRFISDADVTYTIGRNTNILKTGKAKTSIIGELMIDYPAGKINEDNNEVSAIIKKNNEVRYAKFEIPLKNTNRYTVKFYPEGGYLISAIKNKIGWEVKNLEGIPTSVKAVLFANDKILDTISTNSSGIGSFSIKPLQGLNYSVRLIETNNLIGRYELPKPLIRGTNLKLNTALATDELRMLVESNFENKVFVVVHNFETVFLSSELNLEDKKATRVLLKLDSVPKGLNAITILDSTYKPIAERIFFAHYDDISHLQINADKDEYTTRDSVNLELKILGKDGQLFNGLVSIALVQGNRLTLVNKRNIIDYTFLENELNALPPNLLGVKYSDVNYLEDVLLIKGWRKYKWPEERDSNSDYERQISEYEYSGQISKNKKLLNKAVSINTIAANNINSFETDSVGHFSLPAHALLTEDKVKIWLNVGEKNYLDYTVKLNDPSVEIKLYQKNLSYKENSVKMNVMPSISEGINSLAGIKLNEVIIKKTKDNDIGFAKGTFGVNRCGDYVCVANILNCQNHGIGTMPIKGKSYFSNGRTVVYAGCSEVESKPNFVVLKNINVPKEFYVSDLTNKNEPINFATVYWNYQFQINKKEKVPLKFTTGDLTGDFSLIIQGISGNGVVYGEKTISIKKP</sequence>
<evidence type="ECO:0000313" key="2">
    <source>
        <dbReference type="Proteomes" id="UP001501081"/>
    </source>
</evidence>
<proteinExistence type="predicted"/>
<comment type="caution">
    <text evidence="1">The sequence shown here is derived from an EMBL/GenBank/DDBJ whole genome shotgun (WGS) entry which is preliminary data.</text>
</comment>
<protein>
    <recommendedName>
        <fullName evidence="3">Carboxypeptidase regulatory-like domain-containing protein</fullName>
    </recommendedName>
</protein>
<organism evidence="1 2">
    <name type="scientific">Pedobacter ginsengiterrae</name>
    <dbReference type="NCBI Taxonomy" id="871696"/>
    <lineage>
        <taxon>Bacteria</taxon>
        <taxon>Pseudomonadati</taxon>
        <taxon>Bacteroidota</taxon>
        <taxon>Sphingobacteriia</taxon>
        <taxon>Sphingobacteriales</taxon>
        <taxon>Sphingobacteriaceae</taxon>
        <taxon>Pedobacter</taxon>
    </lineage>
</organism>
<accession>A0ABP7NNI8</accession>
<dbReference type="Gene3D" id="2.60.40.1930">
    <property type="match status" value="1"/>
</dbReference>
<evidence type="ECO:0000313" key="1">
    <source>
        <dbReference type="EMBL" id="GAA3950944.1"/>
    </source>
</evidence>
<dbReference type="RefSeq" id="WP_344764220.1">
    <property type="nucleotide sequence ID" value="NZ_BAABAK010000001.1"/>
</dbReference>
<keyword evidence="2" id="KW-1185">Reference proteome</keyword>
<dbReference type="Proteomes" id="UP001501081">
    <property type="component" value="Unassembled WGS sequence"/>
</dbReference>
<reference evidence="2" key="1">
    <citation type="journal article" date="2019" name="Int. J. Syst. Evol. Microbiol.">
        <title>The Global Catalogue of Microorganisms (GCM) 10K type strain sequencing project: providing services to taxonomists for standard genome sequencing and annotation.</title>
        <authorList>
            <consortium name="The Broad Institute Genomics Platform"/>
            <consortium name="The Broad Institute Genome Sequencing Center for Infectious Disease"/>
            <person name="Wu L."/>
            <person name="Ma J."/>
        </authorList>
    </citation>
    <scope>NUCLEOTIDE SEQUENCE [LARGE SCALE GENOMIC DNA]</scope>
    <source>
        <strain evidence="2">JCM 17338</strain>
    </source>
</reference>
<name>A0ABP7NNI8_9SPHI</name>